<dbReference type="FunFam" id="3.40.50.300:FF:000032">
    <property type="entry name" value="Export ABC transporter ATP-binding protein"/>
    <property type="match status" value="1"/>
</dbReference>
<dbReference type="AlphaFoldDB" id="L9XDE6"/>
<dbReference type="EMBL" id="AOIB01000014">
    <property type="protein sequence ID" value="ELY59739.1"/>
    <property type="molecule type" value="Genomic_DNA"/>
</dbReference>
<keyword evidence="7" id="KW-1185">Reference proteome</keyword>
<name>L9XDE6_9EURY</name>
<keyword evidence="2" id="KW-0547">Nucleotide-binding</keyword>
<dbReference type="Gene3D" id="3.40.50.300">
    <property type="entry name" value="P-loop containing nucleotide triphosphate hydrolases"/>
    <property type="match status" value="1"/>
</dbReference>
<dbReference type="GO" id="GO:0022857">
    <property type="term" value="F:transmembrane transporter activity"/>
    <property type="evidence" value="ECO:0007669"/>
    <property type="project" value="UniProtKB-ARBA"/>
</dbReference>
<keyword evidence="3" id="KW-0067">ATP-binding</keyword>
<dbReference type="GO" id="GO:0016887">
    <property type="term" value="F:ATP hydrolysis activity"/>
    <property type="evidence" value="ECO:0007669"/>
    <property type="project" value="InterPro"/>
</dbReference>
<comment type="caution">
    <text evidence="6">The sequence shown here is derived from an EMBL/GenBank/DDBJ whole genome shotgun (WGS) entry which is preliminary data.</text>
</comment>
<accession>L9XDE6</accession>
<dbReference type="CDD" id="cd03255">
    <property type="entry name" value="ABC_MJ0796_LolCDE_FtsE"/>
    <property type="match status" value="1"/>
</dbReference>
<dbReference type="InterPro" id="IPR027417">
    <property type="entry name" value="P-loop_NTPase"/>
</dbReference>
<sequence length="261" mass="27762">MVAHDTGPGAAAVTAESVRRTYHLAEPVHAIDGVSLSLGKGSFTAVMGPSGSGKSTLMNLVGCLDTPDEGRIEVGGHSVGELSDAERARLRGTEIGFVFQTFNLMPRLTAVENVRLPMVFHDGVEADRQERARSLLERVGLGDRLEHEPSELSGGQRQRVALARALANEPTLVLADEPTGNLDTETEAEIMELLVELNEAGATILLVTHERAVAEYADHVVNLLDGEIESLEHLSDARDVTAREQAAGGAGNRRSTGEGEA</sequence>
<evidence type="ECO:0000256" key="4">
    <source>
        <dbReference type="SAM" id="MobiDB-lite"/>
    </source>
</evidence>
<evidence type="ECO:0000259" key="5">
    <source>
        <dbReference type="PROSITE" id="PS50893"/>
    </source>
</evidence>
<evidence type="ECO:0000313" key="6">
    <source>
        <dbReference type="EMBL" id="ELY59739.1"/>
    </source>
</evidence>
<evidence type="ECO:0000256" key="2">
    <source>
        <dbReference type="ARBA" id="ARBA00022741"/>
    </source>
</evidence>
<evidence type="ECO:0000313" key="7">
    <source>
        <dbReference type="Proteomes" id="UP000011688"/>
    </source>
</evidence>
<dbReference type="RefSeq" id="WP_005554304.1">
    <property type="nucleotide sequence ID" value="NZ_AOIB01000014.1"/>
</dbReference>
<dbReference type="OrthoDB" id="302885at2157"/>
<organism evidence="6 7">
    <name type="scientific">Natronococcus amylolyticus DSM 10524</name>
    <dbReference type="NCBI Taxonomy" id="1227497"/>
    <lineage>
        <taxon>Archaea</taxon>
        <taxon>Methanobacteriati</taxon>
        <taxon>Methanobacteriota</taxon>
        <taxon>Stenosarchaea group</taxon>
        <taxon>Halobacteria</taxon>
        <taxon>Halobacteriales</taxon>
        <taxon>Natrialbaceae</taxon>
        <taxon>Natronococcus</taxon>
    </lineage>
</organism>
<dbReference type="InterPro" id="IPR017871">
    <property type="entry name" value="ABC_transporter-like_CS"/>
</dbReference>
<dbReference type="PANTHER" id="PTHR24220:SF86">
    <property type="entry name" value="ABC TRANSPORTER ABCH.1"/>
    <property type="match status" value="1"/>
</dbReference>
<dbReference type="STRING" id="1227497.C491_05206"/>
<dbReference type="GO" id="GO:0098796">
    <property type="term" value="C:membrane protein complex"/>
    <property type="evidence" value="ECO:0007669"/>
    <property type="project" value="UniProtKB-ARBA"/>
</dbReference>
<dbReference type="InterPro" id="IPR017911">
    <property type="entry name" value="MacB-like_ATP-bd"/>
</dbReference>
<dbReference type="GO" id="GO:0005886">
    <property type="term" value="C:plasma membrane"/>
    <property type="evidence" value="ECO:0007669"/>
    <property type="project" value="TreeGrafter"/>
</dbReference>
<feature type="region of interest" description="Disordered" evidence="4">
    <location>
        <begin position="242"/>
        <end position="261"/>
    </location>
</feature>
<evidence type="ECO:0000256" key="3">
    <source>
        <dbReference type="ARBA" id="ARBA00022840"/>
    </source>
</evidence>
<dbReference type="InterPro" id="IPR003439">
    <property type="entry name" value="ABC_transporter-like_ATP-bd"/>
</dbReference>
<dbReference type="InterPro" id="IPR003593">
    <property type="entry name" value="AAA+_ATPase"/>
</dbReference>
<keyword evidence="1" id="KW-0813">Transport</keyword>
<dbReference type="SMART" id="SM00382">
    <property type="entry name" value="AAA"/>
    <property type="match status" value="1"/>
</dbReference>
<dbReference type="PANTHER" id="PTHR24220">
    <property type="entry name" value="IMPORT ATP-BINDING PROTEIN"/>
    <property type="match status" value="1"/>
</dbReference>
<dbReference type="PROSITE" id="PS00211">
    <property type="entry name" value="ABC_TRANSPORTER_1"/>
    <property type="match status" value="1"/>
</dbReference>
<dbReference type="GO" id="GO:0005524">
    <property type="term" value="F:ATP binding"/>
    <property type="evidence" value="ECO:0007669"/>
    <property type="project" value="UniProtKB-KW"/>
</dbReference>
<feature type="domain" description="ABC transporter" evidence="5">
    <location>
        <begin position="13"/>
        <end position="250"/>
    </location>
</feature>
<dbReference type="InterPro" id="IPR015854">
    <property type="entry name" value="ABC_transpr_LolD-like"/>
</dbReference>
<dbReference type="Pfam" id="PF00005">
    <property type="entry name" value="ABC_tran"/>
    <property type="match status" value="1"/>
</dbReference>
<dbReference type="Proteomes" id="UP000011688">
    <property type="component" value="Unassembled WGS sequence"/>
</dbReference>
<dbReference type="eggNOG" id="arCOG00922">
    <property type="taxonomic scope" value="Archaea"/>
</dbReference>
<dbReference type="PATRIC" id="fig|1227497.3.peg.1075"/>
<dbReference type="SUPFAM" id="SSF52540">
    <property type="entry name" value="P-loop containing nucleoside triphosphate hydrolases"/>
    <property type="match status" value="1"/>
</dbReference>
<dbReference type="PROSITE" id="PS50893">
    <property type="entry name" value="ABC_TRANSPORTER_2"/>
    <property type="match status" value="1"/>
</dbReference>
<proteinExistence type="predicted"/>
<gene>
    <name evidence="6" type="ORF">C491_05206</name>
</gene>
<protein>
    <submittedName>
        <fullName evidence="6">ABC transporter</fullName>
    </submittedName>
</protein>
<reference evidence="6 7" key="1">
    <citation type="journal article" date="2014" name="PLoS Genet.">
        <title>Phylogenetically driven sequencing of extremely halophilic archaea reveals strategies for static and dynamic osmo-response.</title>
        <authorList>
            <person name="Becker E.A."/>
            <person name="Seitzer P.M."/>
            <person name="Tritt A."/>
            <person name="Larsen D."/>
            <person name="Krusor M."/>
            <person name="Yao A.I."/>
            <person name="Wu D."/>
            <person name="Madern D."/>
            <person name="Eisen J.A."/>
            <person name="Darling A.E."/>
            <person name="Facciotti M.T."/>
        </authorList>
    </citation>
    <scope>NUCLEOTIDE SEQUENCE [LARGE SCALE GENOMIC DNA]</scope>
    <source>
        <strain evidence="6 7">DSM 10524</strain>
    </source>
</reference>
<evidence type="ECO:0000256" key="1">
    <source>
        <dbReference type="ARBA" id="ARBA00022448"/>
    </source>
</evidence>